<keyword evidence="5" id="KW-1185">Reference proteome</keyword>
<protein>
    <submittedName>
        <fullName evidence="4">Putative Glycosyl transferase group 1</fullName>
    </submittedName>
</protein>
<dbReference type="GO" id="GO:0016757">
    <property type="term" value="F:glycosyltransferase activity"/>
    <property type="evidence" value="ECO:0007669"/>
    <property type="project" value="InterPro"/>
</dbReference>
<dbReference type="PANTHER" id="PTHR46401:SF2">
    <property type="entry name" value="GLYCOSYLTRANSFERASE WBBK-RELATED"/>
    <property type="match status" value="1"/>
</dbReference>
<accession>A0A1R3V7C2</accession>
<proteinExistence type="predicted"/>
<dbReference type="STRING" id="1631249.BQ8794_230092"/>
<dbReference type="InterPro" id="IPR001296">
    <property type="entry name" value="Glyco_trans_1"/>
</dbReference>
<dbReference type="RefSeq" id="WP_077378632.1">
    <property type="nucleotide sequence ID" value="NZ_FTPD01000016.1"/>
</dbReference>
<feature type="domain" description="Glycosyltransferase subfamily 4-like N-terminal" evidence="3">
    <location>
        <begin position="20"/>
        <end position="174"/>
    </location>
</feature>
<organism evidence="4 5">
    <name type="scientific">Mesorhizobium prunaredense</name>
    <dbReference type="NCBI Taxonomy" id="1631249"/>
    <lineage>
        <taxon>Bacteria</taxon>
        <taxon>Pseudomonadati</taxon>
        <taxon>Pseudomonadota</taxon>
        <taxon>Alphaproteobacteria</taxon>
        <taxon>Hyphomicrobiales</taxon>
        <taxon>Phyllobacteriaceae</taxon>
        <taxon>Mesorhizobium</taxon>
    </lineage>
</organism>
<evidence type="ECO:0000256" key="1">
    <source>
        <dbReference type="ARBA" id="ARBA00022679"/>
    </source>
</evidence>
<dbReference type="EMBL" id="FTPD01000016">
    <property type="protein sequence ID" value="SIT55782.1"/>
    <property type="molecule type" value="Genomic_DNA"/>
</dbReference>
<dbReference type="InterPro" id="IPR028098">
    <property type="entry name" value="Glyco_trans_4-like_N"/>
</dbReference>
<evidence type="ECO:0000313" key="4">
    <source>
        <dbReference type="EMBL" id="SIT55782.1"/>
    </source>
</evidence>
<dbReference type="Gene3D" id="3.40.50.2000">
    <property type="entry name" value="Glycogen Phosphorylase B"/>
    <property type="match status" value="2"/>
</dbReference>
<dbReference type="GO" id="GO:0009103">
    <property type="term" value="P:lipopolysaccharide biosynthetic process"/>
    <property type="evidence" value="ECO:0007669"/>
    <property type="project" value="TreeGrafter"/>
</dbReference>
<evidence type="ECO:0000259" key="2">
    <source>
        <dbReference type="Pfam" id="PF00534"/>
    </source>
</evidence>
<reference evidence="5" key="1">
    <citation type="submission" date="2017-01" db="EMBL/GenBank/DDBJ databases">
        <authorList>
            <person name="Brunel B."/>
        </authorList>
    </citation>
    <scope>NUCLEOTIDE SEQUENCE [LARGE SCALE GENOMIC DNA]</scope>
</reference>
<dbReference type="AlphaFoldDB" id="A0A1R3V7C2"/>
<dbReference type="CDD" id="cd03801">
    <property type="entry name" value="GT4_PimA-like"/>
    <property type="match status" value="1"/>
</dbReference>
<dbReference type="SUPFAM" id="SSF53756">
    <property type="entry name" value="UDP-Glycosyltransferase/glycogen phosphorylase"/>
    <property type="match status" value="1"/>
</dbReference>
<feature type="domain" description="Glycosyl transferase family 1" evidence="2">
    <location>
        <begin position="196"/>
        <end position="351"/>
    </location>
</feature>
<evidence type="ECO:0000313" key="5">
    <source>
        <dbReference type="Proteomes" id="UP000188388"/>
    </source>
</evidence>
<dbReference type="Pfam" id="PF13439">
    <property type="entry name" value="Glyco_transf_4"/>
    <property type="match status" value="1"/>
</dbReference>
<gene>
    <name evidence="4" type="ORF">BQ8794_230092</name>
</gene>
<name>A0A1R3V7C2_9HYPH</name>
<dbReference type="Proteomes" id="UP000188388">
    <property type="component" value="Unassembled WGS sequence"/>
</dbReference>
<dbReference type="Pfam" id="PF00534">
    <property type="entry name" value="Glycos_transf_1"/>
    <property type="match status" value="1"/>
</dbReference>
<keyword evidence="1 4" id="KW-0808">Transferase</keyword>
<sequence>MIPQPPHGIILMTYEYHPFPGGIGTYAGRLVDIVRAGGHAATVIAPAYPDLPAVPQEPDTHRILRHHQISPFGALRALSILRNVPKDRLFLAADIRSVLVTFVLRPFHRRGYRAMIHGSEVSKFRTDSILFRFVRRAYEGAEVVFANSHATLRIFSESFGMPRKGVVTYLGVDPMWFQPIHGNFEHPQLAAVPQAASVICAVGRIEPRKGQLETVRAIASARDEYGLDNPIFVMAGRAEDQPYASKILDEAARTRVPVIATGRLSDDDLKRLYRRAACHTLFARELKGKIEGFGLVLVEAGAQGCPSIATAVGGIPEVMGSTGVLVPPEDVNSMARAIATYVANAELRERDGALAKSRARTFDWATCAGATFPELKWG</sequence>
<evidence type="ECO:0000259" key="3">
    <source>
        <dbReference type="Pfam" id="PF13439"/>
    </source>
</evidence>
<dbReference type="PANTHER" id="PTHR46401">
    <property type="entry name" value="GLYCOSYLTRANSFERASE WBBK-RELATED"/>
    <property type="match status" value="1"/>
</dbReference>